<dbReference type="EMBL" id="CP015772">
    <property type="protein sequence ID" value="ANH79899.1"/>
    <property type="molecule type" value="Genomic_DNA"/>
</dbReference>
<dbReference type="Proteomes" id="UP000077667">
    <property type="component" value="Chromosome"/>
</dbReference>
<evidence type="ECO:0000313" key="2">
    <source>
        <dbReference type="EMBL" id="ANH79899.1"/>
    </source>
</evidence>
<evidence type="ECO:0008006" key="4">
    <source>
        <dbReference type="Google" id="ProtNLM"/>
    </source>
</evidence>
<keyword evidence="1" id="KW-0812">Transmembrane</keyword>
<feature type="transmembrane region" description="Helical" evidence="1">
    <location>
        <begin position="49"/>
        <end position="69"/>
    </location>
</feature>
<gene>
    <name evidence="2" type="ORF">A8C56_01945</name>
</gene>
<accession>A0A1A9HYK2</accession>
<evidence type="ECO:0000256" key="1">
    <source>
        <dbReference type="SAM" id="Phobius"/>
    </source>
</evidence>
<dbReference type="RefSeq" id="WP_067751311.1">
    <property type="nucleotide sequence ID" value="NZ_CP015772.1"/>
</dbReference>
<feature type="transmembrane region" description="Helical" evidence="1">
    <location>
        <begin position="106"/>
        <end position="125"/>
    </location>
</feature>
<sequence>MQKIPQKTAFTLSLITGLTLIFIGIRFFVMPLVAETAFGIHTHTGGDYSFQYIKGIRDLFCGVILLLLLFTRQYKALGLILLVSIMIPAADFGVVISHPDFEAAKLFPHVIAVLLGLGLGSYYLINTSKKKDHVAL</sequence>
<evidence type="ECO:0000313" key="3">
    <source>
        <dbReference type="Proteomes" id="UP000077667"/>
    </source>
</evidence>
<dbReference type="InterPro" id="IPR025363">
    <property type="entry name" value="DUF4267"/>
</dbReference>
<dbReference type="OrthoDB" id="2968810at2"/>
<keyword evidence="1" id="KW-1133">Transmembrane helix</keyword>
<dbReference type="KEGG" id="nia:A8C56_01945"/>
<dbReference type="Pfam" id="PF14087">
    <property type="entry name" value="DUF4267"/>
    <property type="match status" value="1"/>
</dbReference>
<reference evidence="2 3" key="1">
    <citation type="submission" date="2016-05" db="EMBL/GenBank/DDBJ databases">
        <title>Niabella ginsenosidivorans BS26 whole genome sequencing.</title>
        <authorList>
            <person name="Im W.T."/>
            <person name="Siddiqi M.Z."/>
        </authorList>
    </citation>
    <scope>NUCLEOTIDE SEQUENCE [LARGE SCALE GENOMIC DNA]</scope>
    <source>
        <strain evidence="2 3">BS26</strain>
    </source>
</reference>
<dbReference type="STRING" id="1176587.A8C56_01945"/>
<keyword evidence="3" id="KW-1185">Reference proteome</keyword>
<keyword evidence="1" id="KW-0472">Membrane</keyword>
<name>A0A1A9HYK2_9BACT</name>
<feature type="transmembrane region" description="Helical" evidence="1">
    <location>
        <begin position="9"/>
        <end position="29"/>
    </location>
</feature>
<organism evidence="2 3">
    <name type="scientific">Niabella ginsenosidivorans</name>
    <dbReference type="NCBI Taxonomy" id="1176587"/>
    <lineage>
        <taxon>Bacteria</taxon>
        <taxon>Pseudomonadati</taxon>
        <taxon>Bacteroidota</taxon>
        <taxon>Chitinophagia</taxon>
        <taxon>Chitinophagales</taxon>
        <taxon>Chitinophagaceae</taxon>
        <taxon>Niabella</taxon>
    </lineage>
</organism>
<proteinExistence type="predicted"/>
<feature type="transmembrane region" description="Helical" evidence="1">
    <location>
        <begin position="76"/>
        <end position="94"/>
    </location>
</feature>
<protein>
    <recommendedName>
        <fullName evidence="4">DUF4267 domain-containing protein</fullName>
    </recommendedName>
</protein>
<dbReference type="AlphaFoldDB" id="A0A1A9HYK2"/>